<dbReference type="InterPro" id="IPR051397">
    <property type="entry name" value="Zn-ADH-like_protein"/>
</dbReference>
<dbReference type="RefSeq" id="WP_099615019.1">
    <property type="nucleotide sequence ID" value="NZ_KZ319372.1"/>
</dbReference>
<dbReference type="SUPFAM" id="SSF51735">
    <property type="entry name" value="NAD(P)-binding Rossmann-fold domains"/>
    <property type="match status" value="1"/>
</dbReference>
<dbReference type="Pfam" id="PF08240">
    <property type="entry name" value="ADH_N"/>
    <property type="match status" value="1"/>
</dbReference>
<proteinExistence type="predicted"/>
<dbReference type="SUPFAM" id="SSF50129">
    <property type="entry name" value="GroES-like"/>
    <property type="match status" value="1"/>
</dbReference>
<evidence type="ECO:0000259" key="1">
    <source>
        <dbReference type="SMART" id="SM00829"/>
    </source>
</evidence>
<protein>
    <submittedName>
        <fullName evidence="2">Quinone oxidoreductase</fullName>
    </submittedName>
</protein>
<dbReference type="InterPro" id="IPR020843">
    <property type="entry name" value="ER"/>
</dbReference>
<sequence length="332" mass="35445">MKAILCEEFTGYEDLKVVDMERPDLAPGCVRIRTHYASVSYAISLMVSGRYQRKMELPFIPGTEVSGEILECAPDVEFFRPGDRVAAIVDAGGFAEELVTNVATVYPVPDNVSLARAVGIPLSFGTAATALERGRVKNGQRVLVCGAGGALGLAAVEVAKLKGAVVIAAASSEPKLEAARQVGADILINYQARDLLDSVRAETEGRGVDVVFDPVGGAAFESLIRCTANGGNILSLGFASGEIPKAPVNLLLVKNISLHGVNFSEYIGWGKTDRRHEFAPQIRSLMDWLFSAASAGRLNLREPQLFDLAEVTKAIDCVVGRRSVGKVVLRIS</sequence>
<dbReference type="InterPro" id="IPR011032">
    <property type="entry name" value="GroES-like_sf"/>
</dbReference>
<dbReference type="Pfam" id="PF00107">
    <property type="entry name" value="ADH_zinc_N"/>
    <property type="match status" value="1"/>
</dbReference>
<dbReference type="SMART" id="SM00829">
    <property type="entry name" value="PKS_ER"/>
    <property type="match status" value="1"/>
</dbReference>
<evidence type="ECO:0000313" key="2">
    <source>
        <dbReference type="EMBL" id="PHQ14514.1"/>
    </source>
</evidence>
<name>A0A2G1UJ54_9GAMM</name>
<reference evidence="2 3" key="1">
    <citation type="submission" date="2017-09" db="EMBL/GenBank/DDBJ databases">
        <title>The draft genome sequences of Marinobacter sp. PWS21.</title>
        <authorList>
            <person name="Cao J."/>
        </authorList>
    </citation>
    <scope>NUCLEOTIDE SEQUENCE [LARGE SCALE GENOMIC DNA]</scope>
    <source>
        <strain evidence="2 3">PWS21</strain>
    </source>
</reference>
<dbReference type="Gene3D" id="3.90.180.10">
    <property type="entry name" value="Medium-chain alcohol dehydrogenases, catalytic domain"/>
    <property type="match status" value="1"/>
</dbReference>
<organism evidence="2 3">
    <name type="scientific">Marinobacter profundi</name>
    <dbReference type="NCBI Taxonomy" id="2666256"/>
    <lineage>
        <taxon>Bacteria</taxon>
        <taxon>Pseudomonadati</taxon>
        <taxon>Pseudomonadota</taxon>
        <taxon>Gammaproteobacteria</taxon>
        <taxon>Pseudomonadales</taxon>
        <taxon>Marinobacteraceae</taxon>
        <taxon>Marinobacter</taxon>
    </lineage>
</organism>
<comment type="caution">
    <text evidence="2">The sequence shown here is derived from an EMBL/GenBank/DDBJ whole genome shotgun (WGS) entry which is preliminary data.</text>
</comment>
<dbReference type="Gene3D" id="3.40.50.720">
    <property type="entry name" value="NAD(P)-binding Rossmann-like Domain"/>
    <property type="match status" value="1"/>
</dbReference>
<dbReference type="CDD" id="cd08241">
    <property type="entry name" value="QOR1"/>
    <property type="match status" value="1"/>
</dbReference>
<gene>
    <name evidence="2" type="ORF">CLH61_12145</name>
</gene>
<dbReference type="GO" id="GO:0016491">
    <property type="term" value="F:oxidoreductase activity"/>
    <property type="evidence" value="ECO:0007669"/>
    <property type="project" value="InterPro"/>
</dbReference>
<dbReference type="PANTHER" id="PTHR43677:SF4">
    <property type="entry name" value="QUINONE OXIDOREDUCTASE-LIKE PROTEIN 2"/>
    <property type="match status" value="1"/>
</dbReference>
<feature type="domain" description="Enoyl reductase (ER)" evidence="1">
    <location>
        <begin position="11"/>
        <end position="329"/>
    </location>
</feature>
<dbReference type="InterPro" id="IPR013154">
    <property type="entry name" value="ADH-like_N"/>
</dbReference>
<dbReference type="Proteomes" id="UP000231409">
    <property type="component" value="Unassembled WGS sequence"/>
</dbReference>
<dbReference type="InterPro" id="IPR036291">
    <property type="entry name" value="NAD(P)-bd_dom_sf"/>
</dbReference>
<dbReference type="EMBL" id="NTFH01000009">
    <property type="protein sequence ID" value="PHQ14514.1"/>
    <property type="molecule type" value="Genomic_DNA"/>
</dbReference>
<dbReference type="InterPro" id="IPR013149">
    <property type="entry name" value="ADH-like_C"/>
</dbReference>
<accession>A0A2G1UJ54</accession>
<dbReference type="PANTHER" id="PTHR43677">
    <property type="entry name" value="SHORT-CHAIN DEHYDROGENASE/REDUCTASE"/>
    <property type="match status" value="1"/>
</dbReference>
<dbReference type="AlphaFoldDB" id="A0A2G1UJ54"/>
<evidence type="ECO:0000313" key="3">
    <source>
        <dbReference type="Proteomes" id="UP000231409"/>
    </source>
</evidence>
<keyword evidence="3" id="KW-1185">Reference proteome</keyword>